<evidence type="ECO:0000313" key="3">
    <source>
        <dbReference type="Proteomes" id="UP000324222"/>
    </source>
</evidence>
<feature type="compositionally biased region" description="Basic and acidic residues" evidence="1">
    <location>
        <begin position="38"/>
        <end position="50"/>
    </location>
</feature>
<evidence type="ECO:0000313" key="2">
    <source>
        <dbReference type="EMBL" id="MPC70094.1"/>
    </source>
</evidence>
<organism evidence="2 3">
    <name type="scientific">Portunus trituberculatus</name>
    <name type="common">Swimming crab</name>
    <name type="synonym">Neptunus trituberculatus</name>
    <dbReference type="NCBI Taxonomy" id="210409"/>
    <lineage>
        <taxon>Eukaryota</taxon>
        <taxon>Metazoa</taxon>
        <taxon>Ecdysozoa</taxon>
        <taxon>Arthropoda</taxon>
        <taxon>Crustacea</taxon>
        <taxon>Multicrustacea</taxon>
        <taxon>Malacostraca</taxon>
        <taxon>Eumalacostraca</taxon>
        <taxon>Eucarida</taxon>
        <taxon>Decapoda</taxon>
        <taxon>Pleocyemata</taxon>
        <taxon>Brachyura</taxon>
        <taxon>Eubrachyura</taxon>
        <taxon>Portunoidea</taxon>
        <taxon>Portunidae</taxon>
        <taxon>Portuninae</taxon>
        <taxon>Portunus</taxon>
    </lineage>
</organism>
<dbReference type="EMBL" id="VSRR010030512">
    <property type="protein sequence ID" value="MPC70094.1"/>
    <property type="molecule type" value="Genomic_DNA"/>
</dbReference>
<dbReference type="Proteomes" id="UP000324222">
    <property type="component" value="Unassembled WGS sequence"/>
</dbReference>
<gene>
    <name evidence="2" type="ORF">E2C01_064333</name>
</gene>
<accession>A0A5B7HNH5</accession>
<proteinExistence type="predicted"/>
<evidence type="ECO:0000256" key="1">
    <source>
        <dbReference type="SAM" id="MobiDB-lite"/>
    </source>
</evidence>
<feature type="region of interest" description="Disordered" evidence="1">
    <location>
        <begin position="37"/>
        <end position="89"/>
    </location>
</feature>
<feature type="region of interest" description="Disordered" evidence="1">
    <location>
        <begin position="1"/>
        <end position="25"/>
    </location>
</feature>
<name>A0A5B7HNH5_PORTR</name>
<feature type="compositionally biased region" description="Polar residues" evidence="1">
    <location>
        <begin position="74"/>
        <end position="89"/>
    </location>
</feature>
<reference evidence="2 3" key="1">
    <citation type="submission" date="2019-05" db="EMBL/GenBank/DDBJ databases">
        <title>Another draft genome of Portunus trituberculatus and its Hox gene families provides insights of decapod evolution.</title>
        <authorList>
            <person name="Jeong J.-H."/>
            <person name="Song I."/>
            <person name="Kim S."/>
            <person name="Choi T."/>
            <person name="Kim D."/>
            <person name="Ryu S."/>
            <person name="Kim W."/>
        </authorList>
    </citation>
    <scope>NUCLEOTIDE SEQUENCE [LARGE SCALE GENOMIC DNA]</scope>
    <source>
        <tissue evidence="2">Muscle</tissue>
    </source>
</reference>
<comment type="caution">
    <text evidence="2">The sequence shown here is derived from an EMBL/GenBank/DDBJ whole genome shotgun (WGS) entry which is preliminary data.</text>
</comment>
<dbReference type="AlphaFoldDB" id="A0A5B7HNH5"/>
<keyword evidence="3" id="KW-1185">Reference proteome</keyword>
<protein>
    <submittedName>
        <fullName evidence="2">Uncharacterized protein</fullName>
    </submittedName>
</protein>
<sequence length="89" mass="10118">MRLHDSDTSFHDNDASFHDNDSSFHNDDSTPFFTIPMRFHDNDKSLDHNDSLPQHSSDYEANDDATLPPLTRVAMSNDSSHTTPQPVMK</sequence>